<feature type="compositionally biased region" description="Low complexity" evidence="1">
    <location>
        <begin position="79"/>
        <end position="93"/>
    </location>
</feature>
<proteinExistence type="predicted"/>
<accession>F2UJT7</accession>
<sequence>MQFFKDASPLNRLFFPCKPPGYGGQPQHSPPSSLSASTSATMDPVLRDIVFLGPKGDPCLKRAYTSRRVFPHQRHHRQQQQQQQQQQQPQQPQEHPCIIYFHGNFMDLGDMPYTEMPTVCTRLRATLLVPEYPGYGLALGSASEGGCLRIAEQVIDYAVQNLGFQHNQIVLVGRSIGSGVALQACAHLSRHYGPPLAVVLQSAFTSLRDVARDLTSLGAVLSTRFPNKEVIDSLHITNLLLVHGEDDTLIGPGHSTALFEAATTVANKQLKLVKGATHNRFPASTTMDIISFLEHCTPPPARPTAAEASSAPSLPLSSASSSWMEALGRTFGSCVPMAARHTPCSPSAYRKVPSTDAMKSTTPTVVASSSSSGRGRGANPSSSSSPSTAATATRAHAQPHMSTNESAQSADKNDGKQQQATHPQRDDRRDAQQHNQGASTSRRDKNSGTGCGVMPRSAPQRNRQRPAVVVQSLDREEVQRRFSRQLQRAEEFERSLSRWARLLGFFMPSAPQ</sequence>
<dbReference type="InterPro" id="IPR029058">
    <property type="entry name" value="AB_hydrolase_fold"/>
</dbReference>
<evidence type="ECO:0000313" key="2">
    <source>
        <dbReference type="EMBL" id="EGD77386.1"/>
    </source>
</evidence>
<feature type="compositionally biased region" description="Basic and acidic residues" evidence="1">
    <location>
        <begin position="423"/>
        <end position="432"/>
    </location>
</feature>
<feature type="region of interest" description="Disordered" evidence="1">
    <location>
        <begin position="70"/>
        <end position="93"/>
    </location>
</feature>
<feature type="region of interest" description="Disordered" evidence="1">
    <location>
        <begin position="342"/>
        <end position="471"/>
    </location>
</feature>
<dbReference type="GeneID" id="16071288"/>
<dbReference type="AlphaFoldDB" id="F2UJT7"/>
<dbReference type="EMBL" id="GL832977">
    <property type="protein sequence ID" value="EGD77386.1"/>
    <property type="molecule type" value="Genomic_DNA"/>
</dbReference>
<dbReference type="Gene3D" id="3.40.50.1820">
    <property type="entry name" value="alpha/beta hydrolase"/>
    <property type="match status" value="1"/>
</dbReference>
<feature type="compositionally biased region" description="Low complexity" evidence="1">
    <location>
        <begin position="30"/>
        <end position="39"/>
    </location>
</feature>
<dbReference type="Proteomes" id="UP000007799">
    <property type="component" value="Unassembled WGS sequence"/>
</dbReference>
<evidence type="ECO:0000313" key="3">
    <source>
        <dbReference type="Proteomes" id="UP000007799"/>
    </source>
</evidence>
<dbReference type="PANTHER" id="PTHR12277">
    <property type="entry name" value="ALPHA/BETA HYDROLASE DOMAIN-CONTAINING PROTEIN"/>
    <property type="match status" value="1"/>
</dbReference>
<evidence type="ECO:0000256" key="1">
    <source>
        <dbReference type="SAM" id="MobiDB-lite"/>
    </source>
</evidence>
<dbReference type="RefSeq" id="XP_004990730.1">
    <property type="nucleotide sequence ID" value="XM_004990673.1"/>
</dbReference>
<dbReference type="KEGG" id="sre:PTSG_12737"/>
<dbReference type="eggNOG" id="KOG1552">
    <property type="taxonomic scope" value="Eukaryota"/>
</dbReference>
<reference evidence="2" key="1">
    <citation type="submission" date="2009-08" db="EMBL/GenBank/DDBJ databases">
        <title>Annotation of Salpingoeca rosetta.</title>
        <authorList>
            <consortium name="The Broad Institute Genome Sequencing Platform"/>
            <person name="Russ C."/>
            <person name="Cuomo C."/>
            <person name="Burger G."/>
            <person name="Gray M.W."/>
            <person name="Holland P.W.H."/>
            <person name="King N."/>
            <person name="Lang F.B.F."/>
            <person name="Roger A.J."/>
            <person name="Ruiz-Trillo I."/>
            <person name="Young S.K."/>
            <person name="Zeng Q."/>
            <person name="Gargeya S."/>
            <person name="Alvarado L."/>
            <person name="Berlin A."/>
            <person name="Chapman S.B."/>
            <person name="Chen Z."/>
            <person name="Freedman E."/>
            <person name="Gellesch M."/>
            <person name="Goldberg J."/>
            <person name="Griggs A."/>
            <person name="Gujja S."/>
            <person name="Heilman E."/>
            <person name="Heiman D."/>
            <person name="Howarth C."/>
            <person name="Mehta T."/>
            <person name="Neiman D."/>
            <person name="Pearson M."/>
            <person name="Roberts A."/>
            <person name="Saif S."/>
            <person name="Shea T."/>
            <person name="Shenoy N."/>
            <person name="Sisk P."/>
            <person name="Stolte C."/>
            <person name="Sykes S."/>
            <person name="White J."/>
            <person name="Yandava C."/>
            <person name="Haas B."/>
            <person name="Nusbaum C."/>
            <person name="Birren B."/>
        </authorList>
    </citation>
    <scope>NUCLEOTIDE SEQUENCE [LARGE SCALE GENOMIC DNA]</scope>
    <source>
        <strain evidence="2">ATCC 50818</strain>
    </source>
</reference>
<dbReference type="SUPFAM" id="SSF53474">
    <property type="entry name" value="alpha/beta-Hydrolases"/>
    <property type="match status" value="1"/>
</dbReference>
<gene>
    <name evidence="2" type="ORF">PTSG_12737</name>
</gene>
<name>F2UJT7_SALR5</name>
<feature type="compositionally biased region" description="Low complexity" evidence="1">
    <location>
        <begin position="360"/>
        <end position="395"/>
    </location>
</feature>
<dbReference type="STRING" id="946362.F2UJT7"/>
<feature type="compositionally biased region" description="Polar residues" evidence="1">
    <location>
        <begin position="400"/>
        <end position="422"/>
    </location>
</feature>
<keyword evidence="3" id="KW-1185">Reference proteome</keyword>
<feature type="region of interest" description="Disordered" evidence="1">
    <location>
        <begin position="18"/>
        <end position="39"/>
    </location>
</feature>
<dbReference type="PANTHER" id="PTHR12277:SF81">
    <property type="entry name" value="PROTEIN ABHD13"/>
    <property type="match status" value="1"/>
</dbReference>
<dbReference type="InParanoid" id="F2UJT7"/>
<organism evidence="3">
    <name type="scientific">Salpingoeca rosetta (strain ATCC 50818 / BSB-021)</name>
    <dbReference type="NCBI Taxonomy" id="946362"/>
    <lineage>
        <taxon>Eukaryota</taxon>
        <taxon>Choanoflagellata</taxon>
        <taxon>Craspedida</taxon>
        <taxon>Salpingoecidae</taxon>
        <taxon>Salpingoeca</taxon>
    </lineage>
</organism>
<protein>
    <submittedName>
        <fullName evidence="2">Uncharacterized protein</fullName>
    </submittedName>
</protein>
<dbReference type="OrthoDB" id="446723at2759"/>